<keyword evidence="1" id="KW-1133">Transmembrane helix</keyword>
<accession>I7LWE9</accession>
<feature type="transmembrane region" description="Helical" evidence="1">
    <location>
        <begin position="276"/>
        <end position="299"/>
    </location>
</feature>
<protein>
    <submittedName>
        <fullName evidence="2">Transmembrane protein, putative</fullName>
    </submittedName>
</protein>
<dbReference type="AlphaFoldDB" id="I7LWE9"/>
<evidence type="ECO:0000313" key="3">
    <source>
        <dbReference type="Proteomes" id="UP000009168"/>
    </source>
</evidence>
<feature type="transmembrane region" description="Helical" evidence="1">
    <location>
        <begin position="319"/>
        <end position="343"/>
    </location>
</feature>
<feature type="transmembrane region" description="Helical" evidence="1">
    <location>
        <begin position="72"/>
        <end position="90"/>
    </location>
</feature>
<feature type="transmembrane region" description="Helical" evidence="1">
    <location>
        <begin position="158"/>
        <end position="179"/>
    </location>
</feature>
<dbReference type="EMBL" id="GG662603">
    <property type="protein sequence ID" value="EAS01499.2"/>
    <property type="molecule type" value="Genomic_DNA"/>
</dbReference>
<evidence type="ECO:0000256" key="1">
    <source>
        <dbReference type="SAM" id="Phobius"/>
    </source>
</evidence>
<evidence type="ECO:0000313" key="2">
    <source>
        <dbReference type="EMBL" id="EAS01499.2"/>
    </source>
</evidence>
<keyword evidence="3" id="KW-1185">Reference proteome</keyword>
<dbReference type="KEGG" id="tet:TTHERM_00152130"/>
<dbReference type="InParanoid" id="I7LWE9"/>
<organism evidence="2 3">
    <name type="scientific">Tetrahymena thermophila (strain SB210)</name>
    <dbReference type="NCBI Taxonomy" id="312017"/>
    <lineage>
        <taxon>Eukaryota</taxon>
        <taxon>Sar</taxon>
        <taxon>Alveolata</taxon>
        <taxon>Ciliophora</taxon>
        <taxon>Intramacronucleata</taxon>
        <taxon>Oligohymenophorea</taxon>
        <taxon>Hymenostomatida</taxon>
        <taxon>Tetrahymenina</taxon>
        <taxon>Tetrahymenidae</taxon>
        <taxon>Tetrahymena</taxon>
    </lineage>
</organism>
<dbReference type="Proteomes" id="UP000009168">
    <property type="component" value="Unassembled WGS sequence"/>
</dbReference>
<dbReference type="GeneID" id="7828836"/>
<feature type="transmembrane region" description="Helical" evidence="1">
    <location>
        <begin position="235"/>
        <end position="256"/>
    </location>
</feature>
<sequence>MLINLNLNLYISNQTCSQYSFKKNSKIIIAPFKGNLYLEMTNSGCDEESGDCYQPLIADIECTNTLQKIENIIILVIQCLFLIYQIRALYKIRLIFKEQGSKYYKQIYYIHFTCLAISLNLIAIQISILTAFCDQDLYDPVSYTLYESTLQKINLLNMGYMIITFFYFVLYLLVTLRWLTVVEQIQEYKLFVRINKIIQIVIVLSYSVIFFVCIGLIIYENTHISIQENFYYQTIMHYSILVCSLIQIIGFFVISYKFYQIVKNIYDIEYQFKQKILYYLIPLCLTGLFKCVTNLYLIVDPRYNLKQNSEFLNQDRVEVGIIFNLNKMFGYFLAQLLILQLFYPKRVKMNNLLTFQDEQEAQDGQEVQDTQEINKSQSFQKSLICNNSKIQEV</sequence>
<proteinExistence type="predicted"/>
<keyword evidence="1 2" id="KW-0812">Transmembrane</keyword>
<keyword evidence="1" id="KW-0472">Membrane</keyword>
<dbReference type="RefSeq" id="XP_001021745.2">
    <property type="nucleotide sequence ID" value="XM_001021745.2"/>
</dbReference>
<gene>
    <name evidence="2" type="ORF">TTHERM_00152130</name>
</gene>
<feature type="transmembrane region" description="Helical" evidence="1">
    <location>
        <begin position="110"/>
        <end position="132"/>
    </location>
</feature>
<feature type="transmembrane region" description="Helical" evidence="1">
    <location>
        <begin position="200"/>
        <end position="219"/>
    </location>
</feature>
<reference evidence="3" key="1">
    <citation type="journal article" date="2006" name="PLoS Biol.">
        <title>Macronuclear genome sequence of the ciliate Tetrahymena thermophila, a model eukaryote.</title>
        <authorList>
            <person name="Eisen J.A."/>
            <person name="Coyne R.S."/>
            <person name="Wu M."/>
            <person name="Wu D."/>
            <person name="Thiagarajan M."/>
            <person name="Wortman J.R."/>
            <person name="Badger J.H."/>
            <person name="Ren Q."/>
            <person name="Amedeo P."/>
            <person name="Jones K.M."/>
            <person name="Tallon L.J."/>
            <person name="Delcher A.L."/>
            <person name="Salzberg S.L."/>
            <person name="Silva J.C."/>
            <person name="Haas B.J."/>
            <person name="Majoros W.H."/>
            <person name="Farzad M."/>
            <person name="Carlton J.M."/>
            <person name="Smith R.K. Jr."/>
            <person name="Garg J."/>
            <person name="Pearlman R.E."/>
            <person name="Karrer K.M."/>
            <person name="Sun L."/>
            <person name="Manning G."/>
            <person name="Elde N.C."/>
            <person name="Turkewitz A.P."/>
            <person name="Asai D.J."/>
            <person name="Wilkes D.E."/>
            <person name="Wang Y."/>
            <person name="Cai H."/>
            <person name="Collins K."/>
            <person name="Stewart B.A."/>
            <person name="Lee S.R."/>
            <person name="Wilamowska K."/>
            <person name="Weinberg Z."/>
            <person name="Ruzzo W.L."/>
            <person name="Wloga D."/>
            <person name="Gaertig J."/>
            <person name="Frankel J."/>
            <person name="Tsao C.-C."/>
            <person name="Gorovsky M.A."/>
            <person name="Keeling P.J."/>
            <person name="Waller R.F."/>
            <person name="Patron N.J."/>
            <person name="Cherry J.M."/>
            <person name="Stover N.A."/>
            <person name="Krieger C.J."/>
            <person name="del Toro C."/>
            <person name="Ryder H.F."/>
            <person name="Williamson S.C."/>
            <person name="Barbeau R.A."/>
            <person name="Hamilton E.P."/>
            <person name="Orias E."/>
        </authorList>
    </citation>
    <scope>NUCLEOTIDE SEQUENCE [LARGE SCALE GENOMIC DNA]</scope>
    <source>
        <strain evidence="3">SB210</strain>
    </source>
</reference>
<name>I7LWE9_TETTS</name>